<organism evidence="1 2">
    <name type="scientific">Lolliginicoccus lacisalsi</name>
    <dbReference type="NCBI Taxonomy" id="2742202"/>
    <lineage>
        <taxon>Bacteria</taxon>
        <taxon>Bacillati</taxon>
        <taxon>Actinomycetota</taxon>
        <taxon>Actinomycetes</taxon>
        <taxon>Mycobacteriales</taxon>
        <taxon>Hoyosellaceae</taxon>
        <taxon>Lolliginicoccus</taxon>
    </lineage>
</organism>
<gene>
    <name evidence="1" type="ORF">HT102_08175</name>
</gene>
<comment type="caution">
    <text evidence="1">The sequence shown here is derived from an EMBL/GenBank/DDBJ whole genome shotgun (WGS) entry which is preliminary data.</text>
</comment>
<proteinExistence type="predicted"/>
<dbReference type="RefSeq" id="WP_192038933.1">
    <property type="nucleotide sequence ID" value="NZ_JACYWE010000004.1"/>
</dbReference>
<evidence type="ECO:0000313" key="1">
    <source>
        <dbReference type="EMBL" id="MBD8506458.1"/>
    </source>
</evidence>
<sequence>MASTLRTSATPHAIWNVLNDAWLYAGWVVGSSRIRDVDPQWPRPGTRFHHSFGAWPLVNNDFTEVVSQVPGKSLELVARTWPLGKARVRVTINELDHGSEITLEEWIITAPAKWIPRRVQEELAAPRNKECLRRLALIAEGRGA</sequence>
<dbReference type="EMBL" id="JACYWE010000004">
    <property type="protein sequence ID" value="MBD8506458.1"/>
    <property type="molecule type" value="Genomic_DNA"/>
</dbReference>
<dbReference type="Proteomes" id="UP000642993">
    <property type="component" value="Unassembled WGS sequence"/>
</dbReference>
<evidence type="ECO:0000313" key="2">
    <source>
        <dbReference type="Proteomes" id="UP000642993"/>
    </source>
</evidence>
<dbReference type="SUPFAM" id="SSF55961">
    <property type="entry name" value="Bet v1-like"/>
    <property type="match status" value="1"/>
</dbReference>
<protein>
    <submittedName>
        <fullName evidence="1">SRPBCC family protein</fullName>
    </submittedName>
</protein>
<reference evidence="1" key="1">
    <citation type="submission" date="2020-09" db="EMBL/GenBank/DDBJ databases">
        <title>Hoyosella lacisalsi sp. nov., a halotolerant actinobacterium isolated from soil of Lake Gudzhirganskoe.</title>
        <authorList>
            <person name="Yang Q."/>
            <person name="Guo P.Y."/>
            <person name="Liu S.W."/>
            <person name="Li F.N."/>
            <person name="Sun C.H."/>
        </authorList>
    </citation>
    <scope>NUCLEOTIDE SEQUENCE</scope>
    <source>
        <strain evidence="1">G463</strain>
    </source>
</reference>
<name>A0A927JC89_9ACTN</name>
<dbReference type="AlphaFoldDB" id="A0A927JC89"/>
<keyword evidence="2" id="KW-1185">Reference proteome</keyword>
<dbReference type="CDD" id="cd07812">
    <property type="entry name" value="SRPBCC"/>
    <property type="match status" value="1"/>
</dbReference>
<dbReference type="Gene3D" id="3.30.530.20">
    <property type="match status" value="1"/>
</dbReference>
<dbReference type="InterPro" id="IPR023393">
    <property type="entry name" value="START-like_dom_sf"/>
</dbReference>
<accession>A0A927JC89</accession>